<reference evidence="1 2" key="1">
    <citation type="submission" date="2018-12" db="EMBL/GenBank/DDBJ databases">
        <title>Genome Sequence of Candidatus Viridilinea halotolerans isolated from saline sulfide-rich spring.</title>
        <authorList>
            <person name="Grouzdev D.S."/>
            <person name="Burganskaya E.I."/>
            <person name="Krutkina M.S."/>
            <person name="Sukhacheva M.V."/>
            <person name="Gorlenko V.M."/>
        </authorList>
    </citation>
    <scope>NUCLEOTIDE SEQUENCE [LARGE SCALE GENOMIC DNA]</scope>
    <source>
        <strain evidence="1">Chok-6</strain>
    </source>
</reference>
<evidence type="ECO:0000313" key="1">
    <source>
        <dbReference type="EMBL" id="RRR74641.1"/>
    </source>
</evidence>
<dbReference type="AlphaFoldDB" id="A0A426U409"/>
<comment type="caution">
    <text evidence="1">The sequence shown here is derived from an EMBL/GenBank/DDBJ whole genome shotgun (WGS) entry which is preliminary data.</text>
</comment>
<protein>
    <recommendedName>
        <fullName evidence="3">DUF86 domain-containing protein</fullName>
    </recommendedName>
</protein>
<evidence type="ECO:0000313" key="2">
    <source>
        <dbReference type="Proteomes" id="UP000280307"/>
    </source>
</evidence>
<name>A0A426U409_9CHLR</name>
<dbReference type="Proteomes" id="UP000280307">
    <property type="component" value="Unassembled WGS sequence"/>
</dbReference>
<proteinExistence type="predicted"/>
<evidence type="ECO:0008006" key="3">
    <source>
        <dbReference type="Google" id="ProtNLM"/>
    </source>
</evidence>
<dbReference type="InterPro" id="IPR010235">
    <property type="entry name" value="HepT"/>
</dbReference>
<gene>
    <name evidence="1" type="ORF">EI684_06550</name>
</gene>
<accession>A0A426U409</accession>
<dbReference type="NCBIfam" id="TIGR01987">
    <property type="entry name" value="HI0074"/>
    <property type="match status" value="1"/>
</dbReference>
<organism evidence="1 2">
    <name type="scientific">Candidatus Viridilinea halotolerans</name>
    <dbReference type="NCBI Taxonomy" id="2491704"/>
    <lineage>
        <taxon>Bacteria</taxon>
        <taxon>Bacillati</taxon>
        <taxon>Chloroflexota</taxon>
        <taxon>Chloroflexia</taxon>
        <taxon>Chloroflexales</taxon>
        <taxon>Chloroflexineae</taxon>
        <taxon>Oscillochloridaceae</taxon>
        <taxon>Candidatus Viridilinea</taxon>
    </lineage>
</organism>
<dbReference type="Pfam" id="PF08780">
    <property type="entry name" value="NTase_sub_bind"/>
    <property type="match status" value="1"/>
</dbReference>
<dbReference type="Gene3D" id="1.20.120.330">
    <property type="entry name" value="Nucleotidyltransferases domain 2"/>
    <property type="match status" value="1"/>
</dbReference>
<sequence length="150" mass="16669">MFLDLSPLRSAVAALTTSIAVVNNQPWFGQQPIGVQQTLIAGVIQSFVFVYELSIRMLRRQLEVEAASPTEVDQSSFRDLLRMATAKGLIADPEAWLGHRHMRNITAHTYDQIKAQLVYQHALSFVKDAQALLHTLEQRNAPPTTASNSA</sequence>
<dbReference type="SUPFAM" id="SSF81593">
    <property type="entry name" value="Nucleotidyltransferase substrate binding subunit/domain"/>
    <property type="match status" value="1"/>
</dbReference>
<dbReference type="EMBL" id="RSAS01000251">
    <property type="protein sequence ID" value="RRR74641.1"/>
    <property type="molecule type" value="Genomic_DNA"/>
</dbReference>